<sequence>MEEHIIGSSLALVIDMHIYDTRSLFHRGSRTENEANFILAGFGTPSKATVVDPEPRYLAIQRSLLNHIFLNAPRIHHLSLVFRHTDLPKFAFKFASTVQERLESLRHLALFTWGEDPVRALEAFKNSPSLHSTTLSNVDSGNQLPAPRSRNLETLHITDLELLEVDIDHIAILLPKFPYLRSAKLTLWTMSSTLSDEPPKLSLTHVSDLSLGLGHLPSLEIIAALLHSLDIPSLTALHLHAYNEPTLHLQSQFPVFVYAVSALVRRCPNIESLRLDRIPLKDDVLLSMLDDLPGLGVLDVTNMITSLSEGRSVTNHFLKELGSREVVPKLKDLRVLPYATPLEKGVVEGMLSSRRNRAPGFCLQSAYLLVERSAAPMLDLPLLREMQRGGLAVRVATKRKDKEVEVLGYKIGE</sequence>
<dbReference type="SUPFAM" id="SSF52047">
    <property type="entry name" value="RNI-like"/>
    <property type="match status" value="1"/>
</dbReference>
<evidence type="ECO:0000313" key="1">
    <source>
        <dbReference type="EMBL" id="KAK7032538.1"/>
    </source>
</evidence>
<accession>A0AAW0C165</accession>
<reference evidence="1 2" key="1">
    <citation type="submission" date="2024-01" db="EMBL/GenBank/DDBJ databases">
        <title>A draft genome for a cacao thread blight-causing isolate of Paramarasmius palmivorus.</title>
        <authorList>
            <person name="Baruah I.K."/>
            <person name="Bukari Y."/>
            <person name="Amoako-Attah I."/>
            <person name="Meinhardt L.W."/>
            <person name="Bailey B.A."/>
            <person name="Cohen S.P."/>
        </authorList>
    </citation>
    <scope>NUCLEOTIDE SEQUENCE [LARGE SCALE GENOMIC DNA]</scope>
    <source>
        <strain evidence="1 2">GH-12</strain>
    </source>
</reference>
<dbReference type="AlphaFoldDB" id="A0AAW0C165"/>
<keyword evidence="2" id="KW-1185">Reference proteome</keyword>
<dbReference type="Gene3D" id="3.80.10.10">
    <property type="entry name" value="Ribonuclease Inhibitor"/>
    <property type="match status" value="1"/>
</dbReference>
<organism evidence="1 2">
    <name type="scientific">Paramarasmius palmivorus</name>
    <dbReference type="NCBI Taxonomy" id="297713"/>
    <lineage>
        <taxon>Eukaryota</taxon>
        <taxon>Fungi</taxon>
        <taxon>Dikarya</taxon>
        <taxon>Basidiomycota</taxon>
        <taxon>Agaricomycotina</taxon>
        <taxon>Agaricomycetes</taxon>
        <taxon>Agaricomycetidae</taxon>
        <taxon>Agaricales</taxon>
        <taxon>Marasmiineae</taxon>
        <taxon>Marasmiaceae</taxon>
        <taxon>Paramarasmius</taxon>
    </lineage>
</organism>
<dbReference type="Proteomes" id="UP001383192">
    <property type="component" value="Unassembled WGS sequence"/>
</dbReference>
<dbReference type="InterPro" id="IPR032675">
    <property type="entry name" value="LRR_dom_sf"/>
</dbReference>
<dbReference type="EMBL" id="JAYKXP010000063">
    <property type="protein sequence ID" value="KAK7032538.1"/>
    <property type="molecule type" value="Genomic_DNA"/>
</dbReference>
<comment type="caution">
    <text evidence="1">The sequence shown here is derived from an EMBL/GenBank/DDBJ whole genome shotgun (WGS) entry which is preliminary data.</text>
</comment>
<proteinExistence type="predicted"/>
<gene>
    <name evidence="1" type="ORF">VNI00_012936</name>
</gene>
<protein>
    <submittedName>
        <fullName evidence="1">Uncharacterized protein</fullName>
    </submittedName>
</protein>
<name>A0AAW0C165_9AGAR</name>
<evidence type="ECO:0000313" key="2">
    <source>
        <dbReference type="Proteomes" id="UP001383192"/>
    </source>
</evidence>